<evidence type="ECO:0000259" key="2">
    <source>
        <dbReference type="PROSITE" id="PS50879"/>
    </source>
</evidence>
<dbReference type="OrthoDB" id="7555258at2759"/>
<comment type="caution">
    <text evidence="3">The sequence shown here is derived from an EMBL/GenBank/DDBJ whole genome shotgun (WGS) entry which is preliminary data.</text>
</comment>
<evidence type="ECO:0000313" key="3">
    <source>
        <dbReference type="EMBL" id="KMQ84711.1"/>
    </source>
</evidence>
<dbReference type="PROSITE" id="PS50878">
    <property type="entry name" value="RT_POL"/>
    <property type="match status" value="1"/>
</dbReference>
<dbReference type="STRING" id="67767.A0A0J7K3G6"/>
<dbReference type="Pfam" id="PF00075">
    <property type="entry name" value="RNase_H"/>
    <property type="match status" value="1"/>
</dbReference>
<organism evidence="3 4">
    <name type="scientific">Lasius niger</name>
    <name type="common">Black garden ant</name>
    <dbReference type="NCBI Taxonomy" id="67767"/>
    <lineage>
        <taxon>Eukaryota</taxon>
        <taxon>Metazoa</taxon>
        <taxon>Ecdysozoa</taxon>
        <taxon>Arthropoda</taxon>
        <taxon>Hexapoda</taxon>
        <taxon>Insecta</taxon>
        <taxon>Pterygota</taxon>
        <taxon>Neoptera</taxon>
        <taxon>Endopterygota</taxon>
        <taxon>Hymenoptera</taxon>
        <taxon>Apocrita</taxon>
        <taxon>Aculeata</taxon>
        <taxon>Formicoidea</taxon>
        <taxon>Formicidae</taxon>
        <taxon>Formicinae</taxon>
        <taxon>Lasius</taxon>
        <taxon>Lasius</taxon>
    </lineage>
</organism>
<evidence type="ECO:0000313" key="4">
    <source>
        <dbReference type="Proteomes" id="UP000036403"/>
    </source>
</evidence>
<dbReference type="GO" id="GO:0004523">
    <property type="term" value="F:RNA-DNA hybrid ribonuclease activity"/>
    <property type="evidence" value="ECO:0007669"/>
    <property type="project" value="InterPro"/>
</dbReference>
<feature type="domain" description="Reverse transcriptase" evidence="1">
    <location>
        <begin position="1"/>
        <end position="131"/>
    </location>
</feature>
<evidence type="ECO:0000259" key="1">
    <source>
        <dbReference type="PROSITE" id="PS50878"/>
    </source>
</evidence>
<dbReference type="PaxDb" id="67767-A0A0J7K3G6"/>
<dbReference type="EMBL" id="LBMM01015686">
    <property type="protein sequence ID" value="KMQ84711.1"/>
    <property type="molecule type" value="Genomic_DNA"/>
</dbReference>
<dbReference type="Proteomes" id="UP000036403">
    <property type="component" value="Unassembled WGS sequence"/>
</dbReference>
<dbReference type="InterPro" id="IPR036397">
    <property type="entry name" value="RNaseH_sf"/>
</dbReference>
<dbReference type="GO" id="GO:0042575">
    <property type="term" value="C:DNA polymerase complex"/>
    <property type="evidence" value="ECO:0007669"/>
    <property type="project" value="UniProtKB-ARBA"/>
</dbReference>
<dbReference type="InterPro" id="IPR043502">
    <property type="entry name" value="DNA/RNA_pol_sf"/>
</dbReference>
<dbReference type="InterPro" id="IPR012337">
    <property type="entry name" value="RNaseH-like_sf"/>
</dbReference>
<keyword evidence="4" id="KW-1185">Reference proteome</keyword>
<name>A0A0J7K3G6_LASNI</name>
<feature type="non-terminal residue" evidence="3">
    <location>
        <position position="408"/>
    </location>
</feature>
<dbReference type="SUPFAM" id="SSF56672">
    <property type="entry name" value="DNA/RNA polymerases"/>
    <property type="match status" value="1"/>
</dbReference>
<dbReference type="GO" id="GO:0003676">
    <property type="term" value="F:nucleic acid binding"/>
    <property type="evidence" value="ECO:0007669"/>
    <property type="project" value="InterPro"/>
</dbReference>
<reference evidence="3 4" key="1">
    <citation type="submission" date="2015-04" db="EMBL/GenBank/DDBJ databases">
        <title>Lasius niger genome sequencing.</title>
        <authorList>
            <person name="Konorov E.A."/>
            <person name="Nikitin M.A."/>
            <person name="Kirill M.V."/>
            <person name="Chang P."/>
        </authorList>
    </citation>
    <scope>NUCLEOTIDE SEQUENCE [LARGE SCALE GENOMIC DNA]</scope>
    <source>
        <tissue evidence="3">Whole</tissue>
    </source>
</reference>
<dbReference type="PANTHER" id="PTHR33481:SF1">
    <property type="entry name" value="ENDONUCLEASE_EXONUCLEASE_PHOSPHATASE DOMAIN-CONTAINING PROTEIN-RELATED"/>
    <property type="match status" value="1"/>
</dbReference>
<dbReference type="InterPro" id="IPR002156">
    <property type="entry name" value="RNaseH_domain"/>
</dbReference>
<feature type="domain" description="RNase H type-1" evidence="2">
    <location>
        <begin position="288"/>
        <end position="407"/>
    </location>
</feature>
<dbReference type="InterPro" id="IPR000477">
    <property type="entry name" value="RT_dom"/>
</dbReference>
<dbReference type="Gene3D" id="3.30.420.10">
    <property type="entry name" value="Ribonuclease H-like superfamily/Ribonuclease H"/>
    <property type="match status" value="1"/>
</dbReference>
<dbReference type="PROSITE" id="PS50879">
    <property type="entry name" value="RNASE_H_1"/>
    <property type="match status" value="1"/>
</dbReference>
<dbReference type="AlphaFoldDB" id="A0A0J7K3G6"/>
<gene>
    <name evidence="3" type="ORF">RF55_17266</name>
</gene>
<dbReference type="Pfam" id="PF00078">
    <property type="entry name" value="RVT_1"/>
    <property type="match status" value="1"/>
</dbReference>
<accession>A0A0J7K3G6</accession>
<dbReference type="InterPro" id="IPR043128">
    <property type="entry name" value="Rev_trsase/Diguanyl_cyclase"/>
</dbReference>
<dbReference type="GO" id="GO:0071897">
    <property type="term" value="P:DNA biosynthetic process"/>
    <property type="evidence" value="ECO:0007669"/>
    <property type="project" value="UniProtKB-ARBA"/>
</dbReference>
<dbReference type="CDD" id="cd09276">
    <property type="entry name" value="Rnase_HI_RT_non_LTR"/>
    <property type="match status" value="1"/>
</dbReference>
<dbReference type="Gene3D" id="3.30.70.270">
    <property type="match status" value="1"/>
</dbReference>
<proteinExistence type="predicted"/>
<dbReference type="SUPFAM" id="SSF53098">
    <property type="entry name" value="Ribonuclease H-like"/>
    <property type="match status" value="1"/>
</dbReference>
<protein>
    <submittedName>
        <fullName evidence="3">Pol-like protein</fullName>
    </submittedName>
</protein>
<dbReference type="PANTHER" id="PTHR33481">
    <property type="entry name" value="REVERSE TRANSCRIPTASE"/>
    <property type="match status" value="1"/>
</dbReference>
<sequence length="408" mass="46676">MRPISLASCTCKILEKLLCNRLNWYGDVDEVLWTFKGLPQGSVLSPLLYAIYVKSLNSLDMTNCEILQYADDVAILSSSDSIQIGLDDLKSALEQIDRFLNCIGLELSPSKTKLCVFSYGLKETHNLGIAFKDHFIPNESTIKYFRYHTKKYFRTIKCLKYTWWGADPRVLLNLYIALIMSRLEYGGFLFHNLSKSSSLKLMRLQYKALRFVLGLRNSTPTNVILAEAKEPPLNLRRDYICRNFLTKVLSCENHPLIHKIEAIIDLEDDPIVVNRFMNIPLIDNFRVVQKYSHIISKHSIPLGYSFHFNSLLFIPNVLKALAILEALHFVSQKEIKQVSIFSDSKSVLESLMKSNILGKSSVLIVAIKDLVRRLESLGYEIKLIWIPAHKGIKGNEMADKKAKEAIRL</sequence>